<gene>
    <name evidence="1" type="ORF">J2Z43_000451</name>
</gene>
<name>A0ABS4E813_9FIRM</name>
<evidence type="ECO:0000313" key="1">
    <source>
        <dbReference type="EMBL" id="MBP1854061.1"/>
    </source>
</evidence>
<comment type="caution">
    <text evidence="1">The sequence shown here is derived from an EMBL/GenBank/DDBJ whole genome shotgun (WGS) entry which is preliminary data.</text>
</comment>
<accession>A0ABS4E813</accession>
<protein>
    <submittedName>
        <fullName evidence="1">Uncharacterized protein</fullName>
    </submittedName>
</protein>
<evidence type="ECO:0000313" key="2">
    <source>
        <dbReference type="Proteomes" id="UP000767291"/>
    </source>
</evidence>
<dbReference type="EMBL" id="JAGGJX010000001">
    <property type="protein sequence ID" value="MBP1854061.1"/>
    <property type="molecule type" value="Genomic_DNA"/>
</dbReference>
<dbReference type="Proteomes" id="UP000767291">
    <property type="component" value="Unassembled WGS sequence"/>
</dbReference>
<sequence>MNLMTPELLIKIKSLLSIQKNYRPYRLNEWNILRRAALKRDNNECQDSVVRN</sequence>
<dbReference type="RefSeq" id="WP_209455643.1">
    <property type="nucleotide sequence ID" value="NZ_BAAACS010000017.1"/>
</dbReference>
<organism evidence="1 2">
    <name type="scientific">Metaclostridioides mangenotii</name>
    <dbReference type="NCBI Taxonomy" id="1540"/>
    <lineage>
        <taxon>Bacteria</taxon>
        <taxon>Bacillati</taxon>
        <taxon>Bacillota</taxon>
        <taxon>Clostridia</taxon>
        <taxon>Peptostreptococcales</taxon>
        <taxon>Peptostreptococcaceae</taxon>
        <taxon>Metaclostridioides</taxon>
    </lineage>
</organism>
<proteinExistence type="predicted"/>
<keyword evidence="2" id="KW-1185">Reference proteome</keyword>
<reference evidence="1 2" key="1">
    <citation type="submission" date="2021-03" db="EMBL/GenBank/DDBJ databases">
        <title>Genomic Encyclopedia of Type Strains, Phase IV (KMG-IV): sequencing the most valuable type-strain genomes for metagenomic binning, comparative biology and taxonomic classification.</title>
        <authorList>
            <person name="Goeker M."/>
        </authorList>
    </citation>
    <scope>NUCLEOTIDE SEQUENCE [LARGE SCALE GENOMIC DNA]</scope>
    <source>
        <strain evidence="1 2">DSM 1289</strain>
    </source>
</reference>